<feature type="transmembrane region" description="Helical" evidence="1">
    <location>
        <begin position="82"/>
        <end position="100"/>
    </location>
</feature>
<evidence type="ECO:0000259" key="3">
    <source>
        <dbReference type="Pfam" id="PF16344"/>
    </source>
</evidence>
<dbReference type="Gene3D" id="3.55.50.30">
    <property type="match status" value="1"/>
</dbReference>
<keyword evidence="1" id="KW-0472">Membrane</keyword>
<evidence type="ECO:0000256" key="1">
    <source>
        <dbReference type="SAM" id="Phobius"/>
    </source>
</evidence>
<evidence type="ECO:0000259" key="2">
    <source>
        <dbReference type="Pfam" id="PF04773"/>
    </source>
</evidence>
<dbReference type="Proteomes" id="UP000261174">
    <property type="component" value="Unassembled WGS sequence"/>
</dbReference>
<dbReference type="Pfam" id="PF16344">
    <property type="entry name" value="FecR_C"/>
    <property type="match status" value="1"/>
</dbReference>
<dbReference type="PANTHER" id="PTHR30273">
    <property type="entry name" value="PERIPLASMIC SIGNAL SENSOR AND SIGMA FACTOR ACTIVATOR FECR-RELATED"/>
    <property type="match status" value="1"/>
</dbReference>
<evidence type="ECO:0000313" key="4">
    <source>
        <dbReference type="EMBL" id="RFM34132.1"/>
    </source>
</evidence>
<keyword evidence="1" id="KW-0812">Transmembrane</keyword>
<evidence type="ECO:0000313" key="5">
    <source>
        <dbReference type="Proteomes" id="UP000261174"/>
    </source>
</evidence>
<dbReference type="Gene3D" id="2.60.120.1440">
    <property type="match status" value="1"/>
</dbReference>
<dbReference type="GO" id="GO:0016989">
    <property type="term" value="F:sigma factor antagonist activity"/>
    <property type="evidence" value="ECO:0007669"/>
    <property type="project" value="TreeGrafter"/>
</dbReference>
<dbReference type="Pfam" id="PF04773">
    <property type="entry name" value="FecR"/>
    <property type="match status" value="1"/>
</dbReference>
<keyword evidence="1" id="KW-1133">Transmembrane helix</keyword>
<dbReference type="InterPro" id="IPR006860">
    <property type="entry name" value="FecR"/>
</dbReference>
<dbReference type="AlphaFoldDB" id="A0A3E1P1U9"/>
<name>A0A3E1P1U9_9BACT</name>
<dbReference type="EMBL" id="QTJV01000004">
    <property type="protein sequence ID" value="RFM34132.1"/>
    <property type="molecule type" value="Genomic_DNA"/>
</dbReference>
<gene>
    <name evidence="4" type="ORF">DXN04_12665</name>
</gene>
<dbReference type="FunFam" id="2.60.120.1440:FF:000001">
    <property type="entry name" value="Putative anti-sigma factor"/>
    <property type="match status" value="1"/>
</dbReference>
<keyword evidence="5" id="KW-1185">Reference proteome</keyword>
<sequence length="388" mass="42774">MPEHQSRIEYLLDRYVNRSCTREELDELFIYINDEHHQEALSSFLDNYAEKAASHTAPDLDYEHIYSQLIPPRGRIITFRRLAAAAVILLLAGSAFWYLGQTGKQKPALAQTNTDAIKSINPGSNKATLTLADGTVVTLDSAGNQTIHQGNQSIKQQNGQLLYTGQGNTSTVHYNKLSTPRGGQFQIVLPDGTKVWLNSATTLRYPTAFTGSNRVVELEGQGYFEVASNATHPFLVKVPSTHRDSMEVQVLGTGFDIMAYADEATVNTTLISGSVRVKEGNTLQTLQPGQQAVMDNENHAITVRPADIQKVTAWKNGVFVFNNTALPAILREVARWYDVEIVYNASPSAELYGGGISRNLQLSSVLRLLEASGYNHLKLEGRKVIVLP</sequence>
<comment type="caution">
    <text evidence="4">The sequence shown here is derived from an EMBL/GenBank/DDBJ whole genome shotgun (WGS) entry which is preliminary data.</text>
</comment>
<protein>
    <submittedName>
        <fullName evidence="4">FecR family protein</fullName>
    </submittedName>
</protein>
<dbReference type="InterPro" id="IPR032508">
    <property type="entry name" value="FecR_C"/>
</dbReference>
<feature type="domain" description="FecR protein" evidence="2">
    <location>
        <begin position="176"/>
        <end position="276"/>
    </location>
</feature>
<dbReference type="PANTHER" id="PTHR30273:SF2">
    <property type="entry name" value="PROTEIN FECR"/>
    <property type="match status" value="1"/>
</dbReference>
<accession>A0A3E1P1U9</accession>
<reference evidence="4 5" key="1">
    <citation type="submission" date="2018-08" db="EMBL/GenBank/DDBJ databases">
        <title>Chitinophaga sp. K20C18050901, a novel bacterium isolated from forest soil.</title>
        <authorList>
            <person name="Wang C."/>
        </authorList>
    </citation>
    <scope>NUCLEOTIDE SEQUENCE [LARGE SCALE GENOMIC DNA]</scope>
    <source>
        <strain evidence="4 5">K20C18050901</strain>
    </source>
</reference>
<proteinExistence type="predicted"/>
<organism evidence="4 5">
    <name type="scientific">Chitinophaga silvisoli</name>
    <dbReference type="NCBI Taxonomy" id="2291814"/>
    <lineage>
        <taxon>Bacteria</taxon>
        <taxon>Pseudomonadati</taxon>
        <taxon>Bacteroidota</taxon>
        <taxon>Chitinophagia</taxon>
        <taxon>Chitinophagales</taxon>
        <taxon>Chitinophagaceae</taxon>
        <taxon>Chitinophaga</taxon>
    </lineage>
</organism>
<dbReference type="InterPro" id="IPR012373">
    <property type="entry name" value="Ferrdict_sens_TM"/>
</dbReference>
<feature type="domain" description="Protein FecR C-terminal" evidence="3">
    <location>
        <begin position="319"/>
        <end position="386"/>
    </location>
</feature>